<dbReference type="RefSeq" id="WP_183276498.1">
    <property type="nucleotide sequence ID" value="NZ_BLZR01000001.1"/>
</dbReference>
<dbReference type="GO" id="GO:0030983">
    <property type="term" value="F:mismatched DNA binding"/>
    <property type="evidence" value="ECO:0007669"/>
    <property type="project" value="InterPro"/>
</dbReference>
<evidence type="ECO:0000313" key="7">
    <source>
        <dbReference type="EMBL" id="GFP74963.1"/>
    </source>
</evidence>
<sequence>MFGKRNYIQYLRYIWPKGDERSREFKIIRQYHDIMKKDSRFYIDDQTWNDLDMDKVYSGIDRTISSPGEEVFYHMLREPIDDVNVLKDRDKLIEFFRNNNEAREKIQLQLFKLGRKKNNYIIKMLKEGLTEDKSKMWLYNLLGLIIPIIIAIGAVFKGVPFLAWLLPVYFINTYIHSKERNRMNVDGIMYLGSVIKTAKNLSKNQYEEFKCYSTRLGELYKKIEYIAKNSISFGRMEGNDALLDFAYIFFLMQERVYLKMADKINQNKEELIEIYKLVGEVDSLIGFAAYRECISSFSKPTFVNGEAYLDINKGIHPLVENPIDNSITLSRNGIILTGTNMSGKSTFLRMVGINVLLAQTFYTCLSESYEGTYMKLMSSISPSDDVTSGKSFYLGEAEAMLRLINSAKDGKPMLCLIDEIFRGTNPVERISASGEILKYIMNYNTLVIAATHDHEIAKLVGQKYKCYYFSEEINDDEGLTFDYKIKQGVSPTRNAIKLLKFLGYPKEIIDGSLNNIIDN</sequence>
<evidence type="ECO:0000313" key="8">
    <source>
        <dbReference type="Proteomes" id="UP000580568"/>
    </source>
</evidence>
<evidence type="ECO:0000256" key="1">
    <source>
        <dbReference type="ARBA" id="ARBA00022741"/>
    </source>
</evidence>
<dbReference type="SMART" id="SM00534">
    <property type="entry name" value="MUTSac"/>
    <property type="match status" value="1"/>
</dbReference>
<keyword evidence="3" id="KW-0238">DNA-binding</keyword>
<dbReference type="SUPFAM" id="SSF52540">
    <property type="entry name" value="P-loop containing nucleoside triphosphate hydrolases"/>
    <property type="match status" value="1"/>
</dbReference>
<feature type="transmembrane region" description="Helical" evidence="4">
    <location>
        <begin position="136"/>
        <end position="155"/>
    </location>
</feature>
<reference evidence="7 8" key="1">
    <citation type="submission" date="2020-07" db="EMBL/GenBank/DDBJ databases">
        <title>A new beta-1,3-glucan-decomposing anaerobic bacterium isolated from anoxic soil subjected to biological soil disinfestation.</title>
        <authorList>
            <person name="Ueki A."/>
            <person name="Tonouchi A."/>
        </authorList>
    </citation>
    <scope>NUCLEOTIDE SEQUENCE [LARGE SCALE GENOMIC DNA]</scope>
    <source>
        <strain evidence="7 8">TW1</strain>
    </source>
</reference>
<dbReference type="GO" id="GO:0005524">
    <property type="term" value="F:ATP binding"/>
    <property type="evidence" value="ECO:0007669"/>
    <property type="project" value="UniProtKB-KW"/>
</dbReference>
<dbReference type="InterPro" id="IPR000432">
    <property type="entry name" value="DNA_mismatch_repair_MutS_C"/>
</dbReference>
<dbReference type="Gene3D" id="3.40.50.300">
    <property type="entry name" value="P-loop containing nucleotide triphosphate hydrolases"/>
    <property type="match status" value="1"/>
</dbReference>
<dbReference type="InterPro" id="IPR027417">
    <property type="entry name" value="P-loop_NTPase"/>
</dbReference>
<dbReference type="Proteomes" id="UP000580568">
    <property type="component" value="Unassembled WGS sequence"/>
</dbReference>
<evidence type="ECO:0000256" key="3">
    <source>
        <dbReference type="ARBA" id="ARBA00023125"/>
    </source>
</evidence>
<dbReference type="GO" id="GO:0005829">
    <property type="term" value="C:cytosol"/>
    <property type="evidence" value="ECO:0007669"/>
    <property type="project" value="TreeGrafter"/>
</dbReference>
<evidence type="ECO:0000259" key="6">
    <source>
        <dbReference type="SMART" id="SM00534"/>
    </source>
</evidence>
<dbReference type="Pfam" id="PF00488">
    <property type="entry name" value="MutS_V"/>
    <property type="match status" value="1"/>
</dbReference>
<evidence type="ECO:0000256" key="2">
    <source>
        <dbReference type="ARBA" id="ARBA00022840"/>
    </source>
</evidence>
<keyword evidence="4" id="KW-0812">Transmembrane</keyword>
<feature type="domain" description="DNA mismatch repair proteins mutS family" evidence="6">
    <location>
        <begin position="331"/>
        <end position="518"/>
    </location>
</feature>
<dbReference type="AlphaFoldDB" id="A0A6V8SJ90"/>
<gene>
    <name evidence="7" type="ORF">bsdtw1_01027</name>
</gene>
<organism evidence="7 8">
    <name type="scientific">Clostridium fungisolvens</name>
    <dbReference type="NCBI Taxonomy" id="1604897"/>
    <lineage>
        <taxon>Bacteria</taxon>
        <taxon>Bacillati</taxon>
        <taxon>Bacillota</taxon>
        <taxon>Clostridia</taxon>
        <taxon>Eubacteriales</taxon>
        <taxon>Clostridiaceae</taxon>
        <taxon>Clostridium</taxon>
    </lineage>
</organism>
<keyword evidence="4" id="KW-0472">Membrane</keyword>
<proteinExistence type="predicted"/>
<keyword evidence="8" id="KW-1185">Reference proteome</keyword>
<dbReference type="InterPro" id="IPR045076">
    <property type="entry name" value="MutS"/>
</dbReference>
<accession>A0A6V8SJ90</accession>
<feature type="domain" description="DNA mismatch repair protein MutS core" evidence="5">
    <location>
        <begin position="51"/>
        <end position="322"/>
    </location>
</feature>
<dbReference type="EMBL" id="BLZR01000001">
    <property type="protein sequence ID" value="GFP74963.1"/>
    <property type="molecule type" value="Genomic_DNA"/>
</dbReference>
<dbReference type="GO" id="GO:0140664">
    <property type="term" value="F:ATP-dependent DNA damage sensor activity"/>
    <property type="evidence" value="ECO:0007669"/>
    <property type="project" value="InterPro"/>
</dbReference>
<protein>
    <submittedName>
        <fullName evidence="7">DNA mismatch repair protein MutS</fullName>
    </submittedName>
</protein>
<dbReference type="Gene3D" id="1.10.1420.10">
    <property type="match status" value="1"/>
</dbReference>
<dbReference type="PANTHER" id="PTHR11361:SF152">
    <property type="entry name" value="DNA MISMATCH REPAIR PROTEIN"/>
    <property type="match status" value="1"/>
</dbReference>
<evidence type="ECO:0000259" key="5">
    <source>
        <dbReference type="SMART" id="SM00533"/>
    </source>
</evidence>
<dbReference type="InterPro" id="IPR036187">
    <property type="entry name" value="DNA_mismatch_repair_MutS_sf"/>
</dbReference>
<dbReference type="SUPFAM" id="SSF48334">
    <property type="entry name" value="DNA repair protein MutS, domain III"/>
    <property type="match status" value="1"/>
</dbReference>
<evidence type="ECO:0000256" key="4">
    <source>
        <dbReference type="SAM" id="Phobius"/>
    </source>
</evidence>
<dbReference type="InterPro" id="IPR007696">
    <property type="entry name" value="DNA_mismatch_repair_MutS_core"/>
</dbReference>
<dbReference type="GO" id="GO:0006298">
    <property type="term" value="P:mismatch repair"/>
    <property type="evidence" value="ECO:0007669"/>
    <property type="project" value="InterPro"/>
</dbReference>
<keyword evidence="4" id="KW-1133">Transmembrane helix</keyword>
<name>A0A6V8SJ90_9CLOT</name>
<keyword evidence="2" id="KW-0067">ATP-binding</keyword>
<comment type="caution">
    <text evidence="7">The sequence shown here is derived from an EMBL/GenBank/DDBJ whole genome shotgun (WGS) entry which is preliminary data.</text>
</comment>
<dbReference type="PANTHER" id="PTHR11361">
    <property type="entry name" value="DNA MISMATCH REPAIR PROTEIN MUTS FAMILY MEMBER"/>
    <property type="match status" value="1"/>
</dbReference>
<dbReference type="SMART" id="SM00533">
    <property type="entry name" value="MUTSd"/>
    <property type="match status" value="1"/>
</dbReference>
<keyword evidence="1" id="KW-0547">Nucleotide-binding</keyword>